<gene>
    <name evidence="7" type="ORF">FHS74_000104</name>
</gene>
<protein>
    <submittedName>
        <fullName evidence="7">KDO2-lipid IV(A) lauroyltransferase</fullName>
        <ecNumber evidence="7">2.3.1.241</ecNumber>
    </submittedName>
</protein>
<dbReference type="EC" id="2.3.1.241" evidence="7"/>
<dbReference type="Pfam" id="PF03279">
    <property type="entry name" value="Lip_A_acyltrans"/>
    <property type="match status" value="1"/>
</dbReference>
<evidence type="ECO:0000313" key="8">
    <source>
        <dbReference type="Proteomes" id="UP000539175"/>
    </source>
</evidence>
<evidence type="ECO:0000256" key="5">
    <source>
        <dbReference type="ARBA" id="ARBA00023136"/>
    </source>
</evidence>
<dbReference type="GO" id="GO:0009247">
    <property type="term" value="P:glycolipid biosynthetic process"/>
    <property type="evidence" value="ECO:0007669"/>
    <property type="project" value="UniProtKB-ARBA"/>
</dbReference>
<organism evidence="7 8">
    <name type="scientific">Nitrospirillum iridis</name>
    <dbReference type="NCBI Taxonomy" id="765888"/>
    <lineage>
        <taxon>Bacteria</taxon>
        <taxon>Pseudomonadati</taxon>
        <taxon>Pseudomonadota</taxon>
        <taxon>Alphaproteobacteria</taxon>
        <taxon>Rhodospirillales</taxon>
        <taxon>Azospirillaceae</taxon>
        <taxon>Nitrospirillum</taxon>
    </lineage>
</organism>
<proteinExistence type="predicted"/>
<evidence type="ECO:0000313" key="7">
    <source>
        <dbReference type="EMBL" id="MBB6249571.1"/>
    </source>
</evidence>
<comment type="caution">
    <text evidence="7">The sequence shown here is derived from an EMBL/GenBank/DDBJ whole genome shotgun (WGS) entry which is preliminary data.</text>
</comment>
<keyword evidence="4 7" id="KW-0808">Transferase</keyword>
<sequence>MANHSPLRRTLTRTVGYPLEALAVRTLFRLLGWLPADTASDLGGWVGRTLGPRLGGNSTVLRNLRRALPGLDAAAHRRLARDCWDNLGRTLAEYPHLKTIRAEWGQRVELSGTEHILGLETDGMPGVILTGHFANWELVAMTVHKCGLRMTAIYRAPNNPSVDKLLAEARGDLGTDLVPKGRTSAKGILATMRARGILGILADQKLNEGIAVPFMGHDAMTGTIAGDVVVRHGAVVVPVKVTRQPGGARFRIQAFPPLDLPALTGDRPADIRAVTVAVNELLEKWVRESPSQWLWTHRRWPD</sequence>
<dbReference type="Proteomes" id="UP000539175">
    <property type="component" value="Unassembled WGS sequence"/>
</dbReference>
<dbReference type="EMBL" id="JACIIZ010000001">
    <property type="protein sequence ID" value="MBB6249571.1"/>
    <property type="molecule type" value="Genomic_DNA"/>
</dbReference>
<dbReference type="AlphaFoldDB" id="A0A7X0EC31"/>
<dbReference type="InterPro" id="IPR004960">
    <property type="entry name" value="LipA_acyltrans"/>
</dbReference>
<name>A0A7X0EC31_9PROT</name>
<evidence type="ECO:0000256" key="2">
    <source>
        <dbReference type="ARBA" id="ARBA00022475"/>
    </source>
</evidence>
<dbReference type="RefSeq" id="WP_184796429.1">
    <property type="nucleotide sequence ID" value="NZ_JACIIZ010000001.1"/>
</dbReference>
<evidence type="ECO:0000256" key="3">
    <source>
        <dbReference type="ARBA" id="ARBA00022519"/>
    </source>
</evidence>
<dbReference type="GO" id="GO:0008913">
    <property type="term" value="F:Kdo2-lipid IVA acyltransferase activity"/>
    <property type="evidence" value="ECO:0007669"/>
    <property type="project" value="UniProtKB-EC"/>
</dbReference>
<evidence type="ECO:0000256" key="4">
    <source>
        <dbReference type="ARBA" id="ARBA00022679"/>
    </source>
</evidence>
<evidence type="ECO:0000256" key="1">
    <source>
        <dbReference type="ARBA" id="ARBA00004533"/>
    </source>
</evidence>
<comment type="subcellular location">
    <subcellularLocation>
        <location evidence="1">Cell inner membrane</location>
    </subcellularLocation>
</comment>
<keyword evidence="3" id="KW-0997">Cell inner membrane</keyword>
<reference evidence="7 8" key="1">
    <citation type="submission" date="2020-08" db="EMBL/GenBank/DDBJ databases">
        <title>Genomic Encyclopedia of Type Strains, Phase IV (KMG-IV): sequencing the most valuable type-strain genomes for metagenomic binning, comparative biology and taxonomic classification.</title>
        <authorList>
            <person name="Goeker M."/>
        </authorList>
    </citation>
    <scope>NUCLEOTIDE SEQUENCE [LARGE SCALE GENOMIC DNA]</scope>
    <source>
        <strain evidence="7 8">DSM 22198</strain>
    </source>
</reference>
<keyword evidence="8" id="KW-1185">Reference proteome</keyword>
<dbReference type="CDD" id="cd07984">
    <property type="entry name" value="LPLAT_LABLAT-like"/>
    <property type="match status" value="1"/>
</dbReference>
<dbReference type="GO" id="GO:0005886">
    <property type="term" value="C:plasma membrane"/>
    <property type="evidence" value="ECO:0007669"/>
    <property type="project" value="UniProtKB-SubCell"/>
</dbReference>
<accession>A0A7X0EC31</accession>
<dbReference type="PANTHER" id="PTHR30606:SF9">
    <property type="entry name" value="LIPID A BIOSYNTHESIS LAUROYLTRANSFERASE"/>
    <property type="match status" value="1"/>
</dbReference>
<keyword evidence="6 7" id="KW-0012">Acyltransferase</keyword>
<keyword evidence="2" id="KW-1003">Cell membrane</keyword>
<keyword evidence="5" id="KW-0472">Membrane</keyword>
<dbReference type="PANTHER" id="PTHR30606">
    <property type="entry name" value="LIPID A BIOSYNTHESIS LAUROYL ACYLTRANSFERASE"/>
    <property type="match status" value="1"/>
</dbReference>
<evidence type="ECO:0000256" key="6">
    <source>
        <dbReference type="ARBA" id="ARBA00023315"/>
    </source>
</evidence>